<proteinExistence type="predicted"/>
<evidence type="ECO:0000313" key="2">
    <source>
        <dbReference type="Proteomes" id="UP000749471"/>
    </source>
</evidence>
<gene>
    <name evidence="1" type="ORF">KQI42_08430</name>
</gene>
<organism evidence="1 2">
    <name type="scientific">Tissierella simiarum</name>
    <dbReference type="NCBI Taxonomy" id="2841534"/>
    <lineage>
        <taxon>Bacteria</taxon>
        <taxon>Bacillati</taxon>
        <taxon>Bacillota</taxon>
        <taxon>Tissierellia</taxon>
        <taxon>Tissierellales</taxon>
        <taxon>Tissierellaceae</taxon>
        <taxon>Tissierella</taxon>
    </lineage>
</organism>
<reference evidence="1 2" key="1">
    <citation type="submission" date="2021-06" db="EMBL/GenBank/DDBJ databases">
        <authorList>
            <person name="Sun Q."/>
            <person name="Li D."/>
        </authorList>
    </citation>
    <scope>NUCLEOTIDE SEQUENCE [LARGE SCALE GENOMIC DNA]</scope>
    <source>
        <strain evidence="1 2">MSJ-40</strain>
    </source>
</reference>
<name>A0ABS6E540_9FIRM</name>
<dbReference type="RefSeq" id="WP_216518777.1">
    <property type="nucleotide sequence ID" value="NZ_JAHLPM010000006.1"/>
</dbReference>
<comment type="caution">
    <text evidence="1">The sequence shown here is derived from an EMBL/GenBank/DDBJ whole genome shotgun (WGS) entry which is preliminary data.</text>
</comment>
<sequence length="295" mass="35150">MYKKLVYMVILLSLTVQLTGCGKERQKDVQKIVLEKDVRERNLKLKDSDPKITVEKVNLQLDEGDYFYPAFYREGEVYGYVEKGSGIITNVPTDSHPIAGHIKQYLYKIDKSNHLIKTSKEAFTYSRKAKVLDFKYGEQDKVFSVDYKKEDKPREIIELTDIIEELKKPSYSSNYYIRDIPENENYIVIDEMALSKRKKYLYDIKRKKLYETKGESDGWFYYVDTLKSLVYMDRDLKFYKVKLKGKYFYLEEYIDLKKKDKIDKVWGRMINSDEILILQERCANELGYYQYPSSL</sequence>
<protein>
    <recommendedName>
        <fullName evidence="3">Lipoprotein</fullName>
    </recommendedName>
</protein>
<dbReference type="Proteomes" id="UP000749471">
    <property type="component" value="Unassembled WGS sequence"/>
</dbReference>
<evidence type="ECO:0000313" key="1">
    <source>
        <dbReference type="EMBL" id="MBU5438030.1"/>
    </source>
</evidence>
<evidence type="ECO:0008006" key="3">
    <source>
        <dbReference type="Google" id="ProtNLM"/>
    </source>
</evidence>
<keyword evidence="2" id="KW-1185">Reference proteome</keyword>
<dbReference type="EMBL" id="JAHLPM010000006">
    <property type="protein sequence ID" value="MBU5438030.1"/>
    <property type="molecule type" value="Genomic_DNA"/>
</dbReference>
<accession>A0ABS6E540</accession>